<proteinExistence type="predicted"/>
<name>A0A085N0M1_9BILA</name>
<dbReference type="Proteomes" id="UP000030758">
    <property type="component" value="Unassembled WGS sequence"/>
</dbReference>
<protein>
    <submittedName>
        <fullName evidence="2">Uncharacterized protein</fullName>
    </submittedName>
</protein>
<dbReference type="EMBL" id="KL367582">
    <property type="protein sequence ID" value="KFD63017.1"/>
    <property type="molecule type" value="Genomic_DNA"/>
</dbReference>
<organism evidence="2">
    <name type="scientific">Trichuris suis</name>
    <name type="common">pig whipworm</name>
    <dbReference type="NCBI Taxonomy" id="68888"/>
    <lineage>
        <taxon>Eukaryota</taxon>
        <taxon>Metazoa</taxon>
        <taxon>Ecdysozoa</taxon>
        <taxon>Nematoda</taxon>
        <taxon>Enoplea</taxon>
        <taxon>Dorylaimia</taxon>
        <taxon>Trichinellida</taxon>
        <taxon>Trichuridae</taxon>
        <taxon>Trichuris</taxon>
    </lineage>
</organism>
<evidence type="ECO:0000313" key="2">
    <source>
        <dbReference type="EMBL" id="KFD63017.1"/>
    </source>
</evidence>
<evidence type="ECO:0000313" key="1">
    <source>
        <dbReference type="EMBL" id="KFD54096.1"/>
    </source>
</evidence>
<evidence type="ECO:0000313" key="3">
    <source>
        <dbReference type="Proteomes" id="UP000030764"/>
    </source>
</evidence>
<reference evidence="2 3" key="1">
    <citation type="journal article" date="2014" name="Nat. Genet.">
        <title>Genome and transcriptome of the porcine whipworm Trichuris suis.</title>
        <authorList>
            <person name="Jex A.R."/>
            <person name="Nejsum P."/>
            <person name="Schwarz E.M."/>
            <person name="Hu L."/>
            <person name="Young N.D."/>
            <person name="Hall R.S."/>
            <person name="Korhonen P.K."/>
            <person name="Liao S."/>
            <person name="Thamsborg S."/>
            <person name="Xia J."/>
            <person name="Xu P."/>
            <person name="Wang S."/>
            <person name="Scheerlinck J.P."/>
            <person name="Hofmann A."/>
            <person name="Sternberg P.W."/>
            <person name="Wang J."/>
            <person name="Gasser R.B."/>
        </authorList>
    </citation>
    <scope>NUCLEOTIDE SEQUENCE [LARGE SCALE GENOMIC DNA]</scope>
    <source>
        <strain evidence="2">DCEP-RM93F</strain>
        <strain evidence="1">DCEP-RM93M</strain>
    </source>
</reference>
<gene>
    <name evidence="1" type="ORF">M513_05115</name>
    <name evidence="2" type="ORF">M514_05115</name>
</gene>
<dbReference type="AlphaFoldDB" id="A0A085N0M1"/>
<accession>A0A085N0M1</accession>
<keyword evidence="3" id="KW-1185">Reference proteome</keyword>
<dbReference type="Proteomes" id="UP000030764">
    <property type="component" value="Unassembled WGS sequence"/>
</dbReference>
<dbReference type="EMBL" id="KL363211">
    <property type="protein sequence ID" value="KFD54096.1"/>
    <property type="molecule type" value="Genomic_DNA"/>
</dbReference>
<sequence>MNQNGVANLIIEEPDHCEAVSEKEHVREAKLFCYTTIATVFLGCNAYYIDIQDFSPKEDSDRPSVNESLKLDSYSIDDISNPFGKRRIASPFPWSNP</sequence>